<comment type="caution">
    <text evidence="2">The sequence shown here is derived from an EMBL/GenBank/DDBJ whole genome shotgun (WGS) entry which is preliminary data.</text>
</comment>
<reference evidence="2 3" key="1">
    <citation type="submission" date="2019-03" db="EMBL/GenBank/DDBJ databases">
        <title>First draft genome of Liparis tanakae, snailfish: a comprehensive survey of snailfish specific genes.</title>
        <authorList>
            <person name="Kim W."/>
            <person name="Song I."/>
            <person name="Jeong J.-H."/>
            <person name="Kim D."/>
            <person name="Kim S."/>
            <person name="Ryu S."/>
            <person name="Song J.Y."/>
            <person name="Lee S.K."/>
        </authorList>
    </citation>
    <scope>NUCLEOTIDE SEQUENCE [LARGE SCALE GENOMIC DNA]</scope>
    <source>
        <tissue evidence="2">Muscle</tissue>
    </source>
</reference>
<evidence type="ECO:0000313" key="2">
    <source>
        <dbReference type="EMBL" id="TNN87915.1"/>
    </source>
</evidence>
<evidence type="ECO:0000313" key="3">
    <source>
        <dbReference type="Proteomes" id="UP000314294"/>
    </source>
</evidence>
<gene>
    <name evidence="2" type="ORF">EYF80_001879</name>
</gene>
<sequence length="89" mass="9500">MTARTRDGGTEVWREGSEEMESSSIAAASGCIKRPSRLCVSVHLSVANFKFCCSKRHNALAAQFELHAQGALVVAISLTAPLQPALGDR</sequence>
<evidence type="ECO:0000256" key="1">
    <source>
        <dbReference type="SAM" id="MobiDB-lite"/>
    </source>
</evidence>
<accession>A0A4Z2JC81</accession>
<organism evidence="2 3">
    <name type="scientific">Liparis tanakae</name>
    <name type="common">Tanaka's snailfish</name>
    <dbReference type="NCBI Taxonomy" id="230148"/>
    <lineage>
        <taxon>Eukaryota</taxon>
        <taxon>Metazoa</taxon>
        <taxon>Chordata</taxon>
        <taxon>Craniata</taxon>
        <taxon>Vertebrata</taxon>
        <taxon>Euteleostomi</taxon>
        <taxon>Actinopterygii</taxon>
        <taxon>Neopterygii</taxon>
        <taxon>Teleostei</taxon>
        <taxon>Neoteleostei</taxon>
        <taxon>Acanthomorphata</taxon>
        <taxon>Eupercaria</taxon>
        <taxon>Perciformes</taxon>
        <taxon>Cottioidei</taxon>
        <taxon>Cottales</taxon>
        <taxon>Liparidae</taxon>
        <taxon>Liparis</taxon>
    </lineage>
</organism>
<dbReference type="EMBL" id="SRLO01000008">
    <property type="protein sequence ID" value="TNN87915.1"/>
    <property type="molecule type" value="Genomic_DNA"/>
</dbReference>
<keyword evidence="3" id="KW-1185">Reference proteome</keyword>
<dbReference type="Proteomes" id="UP000314294">
    <property type="component" value="Unassembled WGS sequence"/>
</dbReference>
<name>A0A4Z2JC81_9TELE</name>
<dbReference type="AlphaFoldDB" id="A0A4Z2JC81"/>
<protein>
    <submittedName>
        <fullName evidence="2">Uncharacterized protein</fullName>
    </submittedName>
</protein>
<feature type="compositionally biased region" description="Basic and acidic residues" evidence="1">
    <location>
        <begin position="1"/>
        <end position="17"/>
    </location>
</feature>
<proteinExistence type="predicted"/>
<feature type="region of interest" description="Disordered" evidence="1">
    <location>
        <begin position="1"/>
        <end position="21"/>
    </location>
</feature>